<feature type="region of interest" description="Disordered" evidence="1">
    <location>
        <begin position="1"/>
        <end position="23"/>
    </location>
</feature>
<feature type="compositionally biased region" description="Basic and acidic residues" evidence="1">
    <location>
        <begin position="1"/>
        <end position="10"/>
    </location>
</feature>
<organism evidence="2 3">
    <name type="scientific">Eleusine coracana subsp. coracana</name>
    <dbReference type="NCBI Taxonomy" id="191504"/>
    <lineage>
        <taxon>Eukaryota</taxon>
        <taxon>Viridiplantae</taxon>
        <taxon>Streptophyta</taxon>
        <taxon>Embryophyta</taxon>
        <taxon>Tracheophyta</taxon>
        <taxon>Spermatophyta</taxon>
        <taxon>Magnoliopsida</taxon>
        <taxon>Liliopsida</taxon>
        <taxon>Poales</taxon>
        <taxon>Poaceae</taxon>
        <taxon>PACMAD clade</taxon>
        <taxon>Chloridoideae</taxon>
        <taxon>Cynodonteae</taxon>
        <taxon>Eleusininae</taxon>
        <taxon>Eleusine</taxon>
    </lineage>
</organism>
<evidence type="ECO:0000313" key="2">
    <source>
        <dbReference type="EMBL" id="GJN07319.1"/>
    </source>
</evidence>
<comment type="caution">
    <text evidence="2">The sequence shown here is derived from an EMBL/GenBank/DDBJ whole genome shotgun (WGS) entry which is preliminary data.</text>
</comment>
<reference evidence="2" key="1">
    <citation type="journal article" date="2018" name="DNA Res.">
        <title>Multiple hybrid de novo genome assembly of finger millet, an orphan allotetraploid crop.</title>
        <authorList>
            <person name="Hatakeyama M."/>
            <person name="Aluri S."/>
            <person name="Balachadran M.T."/>
            <person name="Sivarajan S.R."/>
            <person name="Patrignani A."/>
            <person name="Gruter S."/>
            <person name="Poveda L."/>
            <person name="Shimizu-Inatsugi R."/>
            <person name="Baeten J."/>
            <person name="Francoijs K.J."/>
            <person name="Nataraja K.N."/>
            <person name="Reddy Y.A.N."/>
            <person name="Phadnis S."/>
            <person name="Ravikumar R.L."/>
            <person name="Schlapbach R."/>
            <person name="Sreeman S.M."/>
            <person name="Shimizu K.K."/>
        </authorList>
    </citation>
    <scope>NUCLEOTIDE SEQUENCE</scope>
</reference>
<name>A0AAV5D8L2_ELECO</name>
<evidence type="ECO:0000313" key="3">
    <source>
        <dbReference type="Proteomes" id="UP001054889"/>
    </source>
</evidence>
<evidence type="ECO:0000256" key="1">
    <source>
        <dbReference type="SAM" id="MobiDB-lite"/>
    </source>
</evidence>
<protein>
    <submittedName>
        <fullName evidence="2">Uncharacterized protein</fullName>
    </submittedName>
</protein>
<proteinExistence type="predicted"/>
<reference evidence="2" key="2">
    <citation type="submission" date="2021-12" db="EMBL/GenBank/DDBJ databases">
        <title>Resequencing data analysis of finger millet.</title>
        <authorList>
            <person name="Hatakeyama M."/>
            <person name="Aluri S."/>
            <person name="Balachadran M.T."/>
            <person name="Sivarajan S.R."/>
            <person name="Poveda L."/>
            <person name="Shimizu-Inatsugi R."/>
            <person name="Schlapbach R."/>
            <person name="Sreeman S.M."/>
            <person name="Shimizu K.K."/>
        </authorList>
    </citation>
    <scope>NUCLEOTIDE SEQUENCE</scope>
</reference>
<sequence length="189" mass="21356">MEKGGGDESRFGASPPSVPPLRHHHVPCLNPLLHLRCRPSRKDPPIPDLSPSRVADSDEGWSKLANALFCLPHHLYYQRQAQEESLPPVQDEQVDCNHLLRELKSLVSGAISASDSDEAHGGGSQHQISISSYLMLSFRLQFQTEKQISRLGLEKNGYRMGRKCDGSVLLTQESKMKMEEHYQHFQFKK</sequence>
<accession>A0AAV5D8L2</accession>
<dbReference type="AlphaFoldDB" id="A0AAV5D8L2"/>
<dbReference type="Proteomes" id="UP001054889">
    <property type="component" value="Unassembled WGS sequence"/>
</dbReference>
<keyword evidence="3" id="KW-1185">Reference proteome</keyword>
<gene>
    <name evidence="2" type="primary">ga25140</name>
    <name evidence="2" type="ORF">PR202_ga25140</name>
</gene>
<dbReference type="EMBL" id="BQKI01000013">
    <property type="protein sequence ID" value="GJN07319.1"/>
    <property type="molecule type" value="Genomic_DNA"/>
</dbReference>